<gene>
    <name evidence="1" type="ORF">DFP82_103130</name>
</gene>
<accession>A0A2V4VWG5</accession>
<reference evidence="1 2" key="1">
    <citation type="submission" date="2018-06" db="EMBL/GenBank/DDBJ databases">
        <title>Genomic Encyclopedia of Type Strains, Phase III (KMG-III): the genomes of soil and plant-associated and newly described type strains.</title>
        <authorList>
            <person name="Whitman W."/>
        </authorList>
    </citation>
    <scope>NUCLEOTIDE SEQUENCE [LARGE SCALE GENOMIC DNA]</scope>
    <source>
        <strain evidence="1 2">CECT 5889</strain>
    </source>
</reference>
<dbReference type="Proteomes" id="UP000247746">
    <property type="component" value="Unassembled WGS sequence"/>
</dbReference>
<sequence length="67" mass="7982">MLLLAKYRFFLFNLQMVVDQQFTFDNNTLSIAIKIVKKYQIYRDIMSLRKHIVSAQNTPCLLSKRLV</sequence>
<dbReference type="AlphaFoldDB" id="A0A2V4VWG5"/>
<evidence type="ECO:0000313" key="2">
    <source>
        <dbReference type="Proteomes" id="UP000247746"/>
    </source>
</evidence>
<dbReference type="EMBL" id="QJSU01000003">
    <property type="protein sequence ID" value="PYE39684.1"/>
    <property type="molecule type" value="Genomic_DNA"/>
</dbReference>
<protein>
    <submittedName>
        <fullName evidence="1">Uncharacterized protein</fullName>
    </submittedName>
</protein>
<keyword evidence="2" id="KW-1185">Reference proteome</keyword>
<organism evidence="1 2">
    <name type="scientific">Psychrobacter fozii</name>
    <dbReference type="NCBI Taxonomy" id="198480"/>
    <lineage>
        <taxon>Bacteria</taxon>
        <taxon>Pseudomonadati</taxon>
        <taxon>Pseudomonadota</taxon>
        <taxon>Gammaproteobacteria</taxon>
        <taxon>Moraxellales</taxon>
        <taxon>Moraxellaceae</taxon>
        <taxon>Psychrobacter</taxon>
    </lineage>
</organism>
<evidence type="ECO:0000313" key="1">
    <source>
        <dbReference type="EMBL" id="PYE39684.1"/>
    </source>
</evidence>
<proteinExistence type="predicted"/>
<name>A0A2V4VWG5_9GAMM</name>
<comment type="caution">
    <text evidence="1">The sequence shown here is derived from an EMBL/GenBank/DDBJ whole genome shotgun (WGS) entry which is preliminary data.</text>
</comment>